<dbReference type="NCBIfam" id="TIGR01140">
    <property type="entry name" value="L_thr_O3P_dcar"/>
    <property type="match status" value="1"/>
</dbReference>
<dbReference type="PANTHER" id="PTHR42885">
    <property type="entry name" value="HISTIDINOL-PHOSPHATE AMINOTRANSFERASE-RELATED"/>
    <property type="match status" value="1"/>
</dbReference>
<comment type="cofactor">
    <cofactor evidence="1">
        <name>pyridoxal 5'-phosphate</name>
        <dbReference type="ChEBI" id="CHEBI:597326"/>
    </cofactor>
</comment>
<dbReference type="SUPFAM" id="SSF53383">
    <property type="entry name" value="PLP-dependent transferases"/>
    <property type="match status" value="1"/>
</dbReference>
<dbReference type="GO" id="GO:0009236">
    <property type="term" value="P:cobalamin biosynthetic process"/>
    <property type="evidence" value="ECO:0007669"/>
    <property type="project" value="UniProtKB-UniPathway"/>
</dbReference>
<proteinExistence type="predicted"/>
<dbReference type="PANTHER" id="PTHR42885:SF1">
    <property type="entry name" value="THREONINE-PHOSPHATE DECARBOXYLASE"/>
    <property type="match status" value="1"/>
</dbReference>
<dbReference type="InterPro" id="IPR015424">
    <property type="entry name" value="PyrdxlP-dep_Trfase"/>
</dbReference>
<dbReference type="CDD" id="cd00609">
    <property type="entry name" value="AAT_like"/>
    <property type="match status" value="1"/>
</dbReference>
<dbReference type="Proteomes" id="UP000056968">
    <property type="component" value="Chromosome"/>
</dbReference>
<keyword evidence="5" id="KW-0169">Cobalamin biosynthesis</keyword>
<comment type="catalytic activity">
    <reaction evidence="9">
        <text>O-phospho-L-threonine + H(+) = (R)-1-aminopropan-2-yl phosphate + CO2</text>
        <dbReference type="Rhea" id="RHEA:11492"/>
        <dbReference type="ChEBI" id="CHEBI:15378"/>
        <dbReference type="ChEBI" id="CHEBI:16526"/>
        <dbReference type="ChEBI" id="CHEBI:58563"/>
        <dbReference type="ChEBI" id="CHEBI:58675"/>
        <dbReference type="EC" id="4.1.1.81"/>
    </reaction>
</comment>
<comment type="pathway">
    <text evidence="3">Cofactor biosynthesis; adenosylcobalamin biosynthesis.</text>
</comment>
<evidence type="ECO:0000256" key="3">
    <source>
        <dbReference type="ARBA" id="ARBA00004953"/>
    </source>
</evidence>
<keyword evidence="6" id="KW-0663">Pyridoxal phosphate</keyword>
<dbReference type="InterPro" id="IPR015422">
    <property type="entry name" value="PyrdxlP-dep_Trfase_small"/>
</dbReference>
<dbReference type="Gene3D" id="3.90.1150.10">
    <property type="entry name" value="Aspartate Aminotransferase, domain 1"/>
    <property type="match status" value="1"/>
</dbReference>
<dbReference type="EC" id="4.1.1.81" evidence="4"/>
<accession>A0A0S3F0A7</accession>
<dbReference type="InterPro" id="IPR004838">
    <property type="entry name" value="NHTrfase_class1_PyrdxlP-BS"/>
</dbReference>
<evidence type="ECO:0000256" key="9">
    <source>
        <dbReference type="ARBA" id="ARBA00048531"/>
    </source>
</evidence>
<dbReference type="UniPathway" id="UPA00148"/>
<reference evidence="11 12" key="1">
    <citation type="submission" date="2015-11" db="EMBL/GenBank/DDBJ databases">
        <title>A Two-component Flavoprotein Monooxygenase System MeaXY Responsible for para-Hydroxylation of 2-Methyl-6-ethylaniline and 2,6-Diethylaniline in Sphingobium baderi DE-13.</title>
        <authorList>
            <person name="Cheng M."/>
            <person name="Meng Q."/>
            <person name="Yang Y."/>
            <person name="Chu C."/>
            <person name="Yan X."/>
            <person name="He J."/>
            <person name="Li S."/>
        </authorList>
    </citation>
    <scope>NUCLEOTIDE SEQUENCE [LARGE SCALE GENOMIC DNA]</scope>
    <source>
        <strain evidence="11 12">DE-13</strain>
    </source>
</reference>
<comment type="function">
    <text evidence="2">Decarboxylates L-threonine-O-3-phosphate to yield (R)-1-amino-2-propanol O-2-phosphate, the precursor for the linkage between the nucleotide loop and the corrin ring in cobalamin.</text>
</comment>
<evidence type="ECO:0000256" key="4">
    <source>
        <dbReference type="ARBA" id="ARBA00012285"/>
    </source>
</evidence>
<dbReference type="OrthoDB" id="9799304at2"/>
<dbReference type="GO" id="GO:0048472">
    <property type="term" value="F:threonine-phosphate decarboxylase activity"/>
    <property type="evidence" value="ECO:0007669"/>
    <property type="project" value="UniProtKB-EC"/>
</dbReference>
<evidence type="ECO:0000256" key="2">
    <source>
        <dbReference type="ARBA" id="ARBA00003444"/>
    </source>
</evidence>
<evidence type="ECO:0000256" key="6">
    <source>
        <dbReference type="ARBA" id="ARBA00022898"/>
    </source>
</evidence>
<dbReference type="AlphaFoldDB" id="A0A0S3F0A7"/>
<evidence type="ECO:0000259" key="10">
    <source>
        <dbReference type="Pfam" id="PF00155"/>
    </source>
</evidence>
<dbReference type="InterPro" id="IPR004839">
    <property type="entry name" value="Aminotransferase_I/II_large"/>
</dbReference>
<evidence type="ECO:0000313" key="12">
    <source>
        <dbReference type="Proteomes" id="UP000056968"/>
    </source>
</evidence>
<dbReference type="Gene3D" id="3.40.640.10">
    <property type="entry name" value="Type I PLP-dependent aspartate aminotransferase-like (Major domain)"/>
    <property type="match status" value="1"/>
</dbReference>
<sequence>MKNRWTWHGGGLAAARARFGEGRQPWIDLSTGINPHAWPVPDDMEIDWRRLPCEANLREMERTAALYFGVDPRHLCALPGTETGLRIVSSLLGPEAQYLAPTYRTHEEMFPVSSAVSSASPSNPESGVLILANPNNPDGRHWTRDALLALADNRAEEGWLIVDEAFADSDPTHSLAPDIADHRRLLIFRSFGKFFGLAGLRLGFLLGPEAIVDQMRRKLGAWPISAAAIAIGAAAYADHEWIAATRNRLRRERLRLDEILIGCGYRPMGACPLFTLIATDDAMALFERLAQRAILTRPFDHNPRWLRIGLPESNEALSRLQRALLLD</sequence>
<protein>
    <recommendedName>
        <fullName evidence="4">threonine-phosphate decarboxylase</fullName>
        <ecNumber evidence="4">4.1.1.81</ecNumber>
    </recommendedName>
    <alternativeName>
        <fullName evidence="8">L-threonine-O-3-phosphate decarboxylase</fullName>
    </alternativeName>
</protein>
<keyword evidence="7" id="KW-0456">Lyase</keyword>
<dbReference type="InterPro" id="IPR015421">
    <property type="entry name" value="PyrdxlP-dep_Trfase_major"/>
</dbReference>
<dbReference type="RefSeq" id="WP_062065404.1">
    <property type="nucleotide sequence ID" value="NZ_CP013264.1"/>
</dbReference>
<dbReference type="PROSITE" id="PS00105">
    <property type="entry name" value="AA_TRANSFER_CLASS_1"/>
    <property type="match status" value="1"/>
</dbReference>
<dbReference type="InterPro" id="IPR005860">
    <property type="entry name" value="CobD"/>
</dbReference>
<evidence type="ECO:0000256" key="8">
    <source>
        <dbReference type="ARBA" id="ARBA00029996"/>
    </source>
</evidence>
<name>A0A0S3F0A7_9SPHN</name>
<feature type="domain" description="Aminotransferase class I/classII large" evidence="10">
    <location>
        <begin position="114"/>
        <end position="315"/>
    </location>
</feature>
<organism evidence="11 12">
    <name type="scientific">Sphingobium baderi</name>
    <dbReference type="NCBI Taxonomy" id="1332080"/>
    <lineage>
        <taxon>Bacteria</taxon>
        <taxon>Pseudomonadati</taxon>
        <taxon>Pseudomonadota</taxon>
        <taxon>Alphaproteobacteria</taxon>
        <taxon>Sphingomonadales</taxon>
        <taxon>Sphingomonadaceae</taxon>
        <taxon>Sphingobium</taxon>
    </lineage>
</organism>
<evidence type="ECO:0000256" key="5">
    <source>
        <dbReference type="ARBA" id="ARBA00022573"/>
    </source>
</evidence>
<gene>
    <name evidence="11" type="ORF">ATN00_13220</name>
</gene>
<dbReference type="GO" id="GO:0030170">
    <property type="term" value="F:pyridoxal phosphate binding"/>
    <property type="evidence" value="ECO:0007669"/>
    <property type="project" value="InterPro"/>
</dbReference>
<dbReference type="EMBL" id="CP013264">
    <property type="protein sequence ID" value="ALR21113.1"/>
    <property type="molecule type" value="Genomic_DNA"/>
</dbReference>
<evidence type="ECO:0000313" key="11">
    <source>
        <dbReference type="EMBL" id="ALR21113.1"/>
    </source>
</evidence>
<keyword evidence="12" id="KW-1185">Reference proteome</keyword>
<dbReference type="KEGG" id="sbd:ATN00_13220"/>
<dbReference type="STRING" id="1332080.ATN00_13220"/>
<dbReference type="Pfam" id="PF00155">
    <property type="entry name" value="Aminotran_1_2"/>
    <property type="match status" value="1"/>
</dbReference>
<evidence type="ECO:0000256" key="1">
    <source>
        <dbReference type="ARBA" id="ARBA00001933"/>
    </source>
</evidence>
<evidence type="ECO:0000256" key="7">
    <source>
        <dbReference type="ARBA" id="ARBA00023239"/>
    </source>
</evidence>